<reference evidence="2 3" key="1">
    <citation type="journal article" date="2024" name="J Genomics">
        <title>Draft genome sequencing and assembly of Favolaschia claudopus CIRM-BRFM 2984 isolated from oak limbs.</title>
        <authorList>
            <person name="Navarro D."/>
            <person name="Drula E."/>
            <person name="Chaduli D."/>
            <person name="Cazenave R."/>
            <person name="Ahrendt S."/>
            <person name="Wang J."/>
            <person name="Lipzen A."/>
            <person name="Daum C."/>
            <person name="Barry K."/>
            <person name="Grigoriev I.V."/>
            <person name="Favel A."/>
            <person name="Rosso M.N."/>
            <person name="Martin F."/>
        </authorList>
    </citation>
    <scope>NUCLEOTIDE SEQUENCE [LARGE SCALE GENOMIC DNA]</scope>
    <source>
        <strain evidence="2 3">CIRM-BRFM 2984</strain>
    </source>
</reference>
<feature type="compositionally biased region" description="Acidic residues" evidence="1">
    <location>
        <begin position="252"/>
        <end position="265"/>
    </location>
</feature>
<gene>
    <name evidence="2" type="ORF">R3P38DRAFT_3239581</name>
</gene>
<keyword evidence="3" id="KW-1185">Reference proteome</keyword>
<feature type="compositionally biased region" description="Basic residues" evidence="1">
    <location>
        <begin position="64"/>
        <end position="75"/>
    </location>
</feature>
<comment type="caution">
    <text evidence="2">The sequence shown here is derived from an EMBL/GenBank/DDBJ whole genome shotgun (WGS) entry which is preliminary data.</text>
</comment>
<dbReference type="PANTHER" id="PTHR35871">
    <property type="entry name" value="EXPRESSED PROTEIN"/>
    <property type="match status" value="1"/>
</dbReference>
<evidence type="ECO:0000313" key="2">
    <source>
        <dbReference type="EMBL" id="KAK6974287.1"/>
    </source>
</evidence>
<feature type="region of interest" description="Disordered" evidence="1">
    <location>
        <begin position="230"/>
        <end position="265"/>
    </location>
</feature>
<feature type="region of interest" description="Disordered" evidence="1">
    <location>
        <begin position="1"/>
        <end position="26"/>
    </location>
</feature>
<protein>
    <recommendedName>
        <fullName evidence="4">Clr5 domain-containing protein</fullName>
    </recommendedName>
</protein>
<dbReference type="Proteomes" id="UP001362999">
    <property type="component" value="Unassembled WGS sequence"/>
</dbReference>
<proteinExistence type="predicted"/>
<name>A0AAV9Z7S7_9AGAR</name>
<feature type="compositionally biased region" description="Acidic residues" evidence="1">
    <location>
        <begin position="80"/>
        <end position="121"/>
    </location>
</feature>
<accession>A0AAV9Z7S7</accession>
<sequence length="513" mass="57335">MPKRKVRPTGLKKGTEHGSCAKITKKSKANKENFTVYVASVESGSESKPESAFSSLPVHGTLSRPHKLKKKTHRLRPLDTDEDSETLPDLEAVSDDEDEDDEPGTQADNEEDDKGPDDDFEDLRAGWDHQSYAEAWKSFGVDKEATGSSPDTFSRPVATTDDDQEMLYEPYSQVNRSQSWAMQGSSLTASASTPTFHSSASTTPVDPSAPTNPWLFSFSASLGGNDDEYFEEFSENEDGGPVAPEDEHYESMDDEPAEGNTEDDTREYTFTSPTVERAQAALKLINDLLRHPRKTGAGYKKCELHLYTRTRLEWMASFLHLYCSEPPKGTHSVQSRWISASLAAAHAAQKGPWAARKICQWTRAFMKDPKDLPKSPYGKWNRERSILADADVSSEIALHLQSVGKYVKAMDIVHYIDRPEVKRRLGLKKGIHLSTAQRWMKDMGYRWKKKPHGQYVDGHERADVVYYRSSGRTFISIDPAMTGGYIGIKAAGMQPSYLAWPNPRTSGTSPSCF</sequence>
<feature type="region of interest" description="Disordered" evidence="1">
    <location>
        <begin position="176"/>
        <end position="208"/>
    </location>
</feature>
<feature type="region of interest" description="Disordered" evidence="1">
    <location>
        <begin position="40"/>
        <end position="164"/>
    </location>
</feature>
<organism evidence="2 3">
    <name type="scientific">Favolaschia claudopus</name>
    <dbReference type="NCBI Taxonomy" id="2862362"/>
    <lineage>
        <taxon>Eukaryota</taxon>
        <taxon>Fungi</taxon>
        <taxon>Dikarya</taxon>
        <taxon>Basidiomycota</taxon>
        <taxon>Agaricomycotina</taxon>
        <taxon>Agaricomycetes</taxon>
        <taxon>Agaricomycetidae</taxon>
        <taxon>Agaricales</taxon>
        <taxon>Marasmiineae</taxon>
        <taxon>Mycenaceae</taxon>
        <taxon>Favolaschia</taxon>
    </lineage>
</organism>
<evidence type="ECO:0000256" key="1">
    <source>
        <dbReference type="SAM" id="MobiDB-lite"/>
    </source>
</evidence>
<dbReference type="AlphaFoldDB" id="A0AAV9Z7S7"/>
<dbReference type="PANTHER" id="PTHR35871:SF1">
    <property type="entry name" value="CXC1-LIKE CYSTEINE CLUSTER ASSOCIATED WITH KDZ TRANSPOSASES DOMAIN-CONTAINING PROTEIN"/>
    <property type="match status" value="1"/>
</dbReference>
<evidence type="ECO:0008006" key="4">
    <source>
        <dbReference type="Google" id="ProtNLM"/>
    </source>
</evidence>
<dbReference type="EMBL" id="JAWWNJ010000185">
    <property type="protein sequence ID" value="KAK6974287.1"/>
    <property type="molecule type" value="Genomic_DNA"/>
</dbReference>
<evidence type="ECO:0000313" key="3">
    <source>
        <dbReference type="Proteomes" id="UP001362999"/>
    </source>
</evidence>